<dbReference type="AlphaFoldDB" id="A0AAV9RN20"/>
<keyword evidence="2" id="KW-1185">Reference proteome</keyword>
<protein>
    <submittedName>
        <fullName evidence="1">Uncharacterized protein</fullName>
    </submittedName>
</protein>
<dbReference type="EMBL" id="JAHHUM010001573">
    <property type="protein sequence ID" value="KAK5610418.1"/>
    <property type="molecule type" value="Genomic_DNA"/>
</dbReference>
<evidence type="ECO:0000313" key="2">
    <source>
        <dbReference type="Proteomes" id="UP001311232"/>
    </source>
</evidence>
<name>A0AAV9RN20_9TELE</name>
<dbReference type="Proteomes" id="UP001311232">
    <property type="component" value="Unassembled WGS sequence"/>
</dbReference>
<comment type="caution">
    <text evidence="1">The sequence shown here is derived from an EMBL/GenBank/DDBJ whole genome shotgun (WGS) entry which is preliminary data.</text>
</comment>
<accession>A0AAV9RN20</accession>
<evidence type="ECO:0000313" key="1">
    <source>
        <dbReference type="EMBL" id="KAK5610418.1"/>
    </source>
</evidence>
<reference evidence="1 2" key="1">
    <citation type="submission" date="2021-06" db="EMBL/GenBank/DDBJ databases">
        <authorList>
            <person name="Palmer J.M."/>
        </authorList>
    </citation>
    <scope>NUCLEOTIDE SEQUENCE [LARGE SCALE GENOMIC DNA]</scope>
    <source>
        <strain evidence="1 2">MEX-2019</strain>
        <tissue evidence="1">Muscle</tissue>
    </source>
</reference>
<sequence>MDPRGVGWDVGRQNEMWVLAERAFIPTTLHLDTKHTLPHRICVPDRTGPILSGVHRLFQQPADWLIQAPAVINICICKRAHRLGKFGNRFSPAPCARKQQVLRDQATQQEAVSRPAERESLIIISGYRDRPHPQKDTEHQLC</sequence>
<gene>
    <name evidence="1" type="ORF">CRENBAI_005040</name>
</gene>
<proteinExistence type="predicted"/>
<organism evidence="1 2">
    <name type="scientific">Crenichthys baileyi</name>
    <name type="common">White River springfish</name>
    <dbReference type="NCBI Taxonomy" id="28760"/>
    <lineage>
        <taxon>Eukaryota</taxon>
        <taxon>Metazoa</taxon>
        <taxon>Chordata</taxon>
        <taxon>Craniata</taxon>
        <taxon>Vertebrata</taxon>
        <taxon>Euteleostomi</taxon>
        <taxon>Actinopterygii</taxon>
        <taxon>Neopterygii</taxon>
        <taxon>Teleostei</taxon>
        <taxon>Neoteleostei</taxon>
        <taxon>Acanthomorphata</taxon>
        <taxon>Ovalentaria</taxon>
        <taxon>Atherinomorphae</taxon>
        <taxon>Cyprinodontiformes</taxon>
        <taxon>Goodeidae</taxon>
        <taxon>Crenichthys</taxon>
    </lineage>
</organism>